<dbReference type="InterPro" id="IPR035906">
    <property type="entry name" value="MetI-like_sf"/>
</dbReference>
<comment type="subcellular location">
    <subcellularLocation>
        <location evidence="1 7">Cell membrane</location>
        <topology evidence="1 7">Multi-pass membrane protein</topology>
    </subcellularLocation>
</comment>
<sequence>MIPVFIITSVIIFSIIHLTPGDPARVILGDGAVEEDVIALQKKMGLDKPVLVQYADWVGGIFKGDLGESLFIDEPMWEIIVSHMKPTLSLTIYALLIAAGVGIPFGILAAKYRGSVLDHGVTLVSLCGISVPNFVVALLLMLLFAFRIRLFPVAGYKTLEEGFIPHIRYLTLPAVALGFIHMALIMRMTRSSVLEVLSSDYVKMARAKGVGEAAIMVRHALKNALLPIITVIGQTTITLLAGAVVSEAIFNIPGIGQLVVTSIERRDYMVIQAVVLVIALINMVVTLILDILYAIIDPRIRLDTR</sequence>
<keyword evidence="6 7" id="KW-0472">Membrane</keyword>
<dbReference type="PANTHER" id="PTHR43163:SF6">
    <property type="entry name" value="DIPEPTIDE TRANSPORT SYSTEM PERMEASE PROTEIN DPPB-RELATED"/>
    <property type="match status" value="1"/>
</dbReference>
<dbReference type="GO" id="GO:0005886">
    <property type="term" value="C:plasma membrane"/>
    <property type="evidence" value="ECO:0007669"/>
    <property type="project" value="UniProtKB-SubCell"/>
</dbReference>
<dbReference type="GO" id="GO:0055085">
    <property type="term" value="P:transmembrane transport"/>
    <property type="evidence" value="ECO:0007669"/>
    <property type="project" value="InterPro"/>
</dbReference>
<keyword evidence="5 7" id="KW-1133">Transmembrane helix</keyword>
<feature type="domain" description="ABC transmembrane type-1" evidence="8">
    <location>
        <begin position="84"/>
        <end position="289"/>
    </location>
</feature>
<protein>
    <submittedName>
        <fullName evidence="9">ABC transporter permease</fullName>
    </submittedName>
</protein>
<keyword evidence="4 7" id="KW-0812">Transmembrane</keyword>
<evidence type="ECO:0000256" key="7">
    <source>
        <dbReference type="RuleBase" id="RU363032"/>
    </source>
</evidence>
<name>A0A9D2KQ39_9FIRM</name>
<dbReference type="Proteomes" id="UP000823900">
    <property type="component" value="Unassembled WGS sequence"/>
</dbReference>
<proteinExistence type="inferred from homology"/>
<feature type="transmembrane region" description="Helical" evidence="7">
    <location>
        <begin position="224"/>
        <end position="250"/>
    </location>
</feature>
<evidence type="ECO:0000313" key="10">
    <source>
        <dbReference type="Proteomes" id="UP000823900"/>
    </source>
</evidence>
<evidence type="ECO:0000259" key="8">
    <source>
        <dbReference type="PROSITE" id="PS50928"/>
    </source>
</evidence>
<evidence type="ECO:0000256" key="5">
    <source>
        <dbReference type="ARBA" id="ARBA00022989"/>
    </source>
</evidence>
<dbReference type="InterPro" id="IPR045621">
    <property type="entry name" value="BPD_transp_1_N"/>
</dbReference>
<feature type="transmembrane region" description="Helical" evidence="7">
    <location>
        <begin position="270"/>
        <end position="296"/>
    </location>
</feature>
<dbReference type="AlphaFoldDB" id="A0A9D2KQ39"/>
<feature type="transmembrane region" description="Helical" evidence="7">
    <location>
        <begin position="121"/>
        <end position="146"/>
    </location>
</feature>
<dbReference type="EMBL" id="DWZA01000096">
    <property type="protein sequence ID" value="HJA72070.1"/>
    <property type="molecule type" value="Genomic_DNA"/>
</dbReference>
<accession>A0A9D2KQ39</accession>
<dbReference type="PROSITE" id="PS50928">
    <property type="entry name" value="ABC_TM1"/>
    <property type="match status" value="1"/>
</dbReference>
<comment type="similarity">
    <text evidence="7">Belongs to the binding-protein-dependent transport system permease family.</text>
</comment>
<dbReference type="Gene3D" id="1.10.3720.10">
    <property type="entry name" value="MetI-like"/>
    <property type="match status" value="1"/>
</dbReference>
<evidence type="ECO:0000256" key="3">
    <source>
        <dbReference type="ARBA" id="ARBA00022475"/>
    </source>
</evidence>
<dbReference type="PANTHER" id="PTHR43163">
    <property type="entry name" value="DIPEPTIDE TRANSPORT SYSTEM PERMEASE PROTEIN DPPB-RELATED"/>
    <property type="match status" value="1"/>
</dbReference>
<dbReference type="InterPro" id="IPR000515">
    <property type="entry name" value="MetI-like"/>
</dbReference>
<evidence type="ECO:0000256" key="4">
    <source>
        <dbReference type="ARBA" id="ARBA00022692"/>
    </source>
</evidence>
<keyword evidence="3" id="KW-1003">Cell membrane</keyword>
<feature type="transmembrane region" description="Helical" evidence="7">
    <location>
        <begin position="166"/>
        <end position="185"/>
    </location>
</feature>
<dbReference type="Pfam" id="PF00528">
    <property type="entry name" value="BPD_transp_1"/>
    <property type="match status" value="1"/>
</dbReference>
<gene>
    <name evidence="9" type="ORF">IAA07_10950</name>
</gene>
<evidence type="ECO:0000256" key="6">
    <source>
        <dbReference type="ARBA" id="ARBA00023136"/>
    </source>
</evidence>
<dbReference type="CDD" id="cd06261">
    <property type="entry name" value="TM_PBP2"/>
    <property type="match status" value="1"/>
</dbReference>
<comment type="caution">
    <text evidence="9">The sequence shown here is derived from an EMBL/GenBank/DDBJ whole genome shotgun (WGS) entry which is preliminary data.</text>
</comment>
<evidence type="ECO:0000256" key="2">
    <source>
        <dbReference type="ARBA" id="ARBA00022448"/>
    </source>
</evidence>
<reference evidence="9" key="1">
    <citation type="journal article" date="2021" name="PeerJ">
        <title>Extensive microbial diversity within the chicken gut microbiome revealed by metagenomics and culture.</title>
        <authorList>
            <person name="Gilroy R."/>
            <person name="Ravi A."/>
            <person name="Getino M."/>
            <person name="Pursley I."/>
            <person name="Horton D.L."/>
            <person name="Alikhan N.F."/>
            <person name="Baker D."/>
            <person name="Gharbi K."/>
            <person name="Hall N."/>
            <person name="Watson M."/>
            <person name="Adriaenssens E.M."/>
            <person name="Foster-Nyarko E."/>
            <person name="Jarju S."/>
            <person name="Secka A."/>
            <person name="Antonio M."/>
            <person name="Oren A."/>
            <person name="Chaudhuri R.R."/>
            <person name="La Ragione R."/>
            <person name="Hildebrand F."/>
            <person name="Pallen M.J."/>
        </authorList>
    </citation>
    <scope>NUCLEOTIDE SEQUENCE</scope>
    <source>
        <strain evidence="9">CHK178-16964</strain>
    </source>
</reference>
<evidence type="ECO:0000256" key="1">
    <source>
        <dbReference type="ARBA" id="ARBA00004651"/>
    </source>
</evidence>
<dbReference type="SUPFAM" id="SSF161098">
    <property type="entry name" value="MetI-like"/>
    <property type="match status" value="1"/>
</dbReference>
<reference evidence="9" key="2">
    <citation type="submission" date="2021-04" db="EMBL/GenBank/DDBJ databases">
        <authorList>
            <person name="Gilroy R."/>
        </authorList>
    </citation>
    <scope>NUCLEOTIDE SEQUENCE</scope>
    <source>
        <strain evidence="9">CHK178-16964</strain>
    </source>
</reference>
<keyword evidence="2 7" id="KW-0813">Transport</keyword>
<feature type="transmembrane region" description="Helical" evidence="7">
    <location>
        <begin position="90"/>
        <end position="109"/>
    </location>
</feature>
<dbReference type="Pfam" id="PF19300">
    <property type="entry name" value="BPD_transp_1_N"/>
    <property type="match status" value="1"/>
</dbReference>
<organism evidence="9 10">
    <name type="scientific">Candidatus Lachnoclostridium stercoravium</name>
    <dbReference type="NCBI Taxonomy" id="2838633"/>
    <lineage>
        <taxon>Bacteria</taxon>
        <taxon>Bacillati</taxon>
        <taxon>Bacillota</taxon>
        <taxon>Clostridia</taxon>
        <taxon>Lachnospirales</taxon>
        <taxon>Lachnospiraceae</taxon>
    </lineage>
</organism>
<evidence type="ECO:0000313" key="9">
    <source>
        <dbReference type="EMBL" id="HJA72070.1"/>
    </source>
</evidence>